<sequence length="92" mass="9736">MSPTPGNRLRGIVRSVTHRGGQVHVVLDGPDGEPYTTVLMAQTAARLDLRPGDEIEATVHVAEVVVNGRRAQSVVRTPVTVADSGTPDRTVA</sequence>
<evidence type="ECO:0000259" key="2">
    <source>
        <dbReference type="Pfam" id="PF08402"/>
    </source>
</evidence>
<dbReference type="RefSeq" id="WP_089696195.1">
    <property type="nucleotide sequence ID" value="NZ_FNHL01000002.1"/>
</dbReference>
<dbReference type="STRING" id="660521.SAMN04487949_1599"/>
<dbReference type="EMBL" id="FNHL01000002">
    <property type="protein sequence ID" value="SDM42105.1"/>
    <property type="molecule type" value="Genomic_DNA"/>
</dbReference>
<dbReference type="InterPro" id="IPR013611">
    <property type="entry name" value="Transp-assoc_OB_typ2"/>
</dbReference>
<dbReference type="Proteomes" id="UP000199451">
    <property type="component" value="Unassembled WGS sequence"/>
</dbReference>
<comment type="subcellular location">
    <subcellularLocation>
        <location evidence="1">Cell membrane</location>
        <topology evidence="1">Peripheral membrane protein</topology>
    </subcellularLocation>
</comment>
<dbReference type="SUPFAM" id="SSF50331">
    <property type="entry name" value="MOP-like"/>
    <property type="match status" value="1"/>
</dbReference>
<accession>A0A1G9T4T8</accession>
<evidence type="ECO:0000313" key="4">
    <source>
        <dbReference type="Proteomes" id="UP000199451"/>
    </source>
</evidence>
<dbReference type="Gene3D" id="2.40.50.100">
    <property type="match status" value="1"/>
</dbReference>
<evidence type="ECO:0000313" key="3">
    <source>
        <dbReference type="EMBL" id="SDM42105.1"/>
    </source>
</evidence>
<feature type="domain" description="Transport-associated OB type 2" evidence="2">
    <location>
        <begin position="4"/>
        <end position="66"/>
    </location>
</feature>
<dbReference type="OrthoDB" id="307466at2157"/>
<proteinExistence type="predicted"/>
<dbReference type="GO" id="GO:0005886">
    <property type="term" value="C:plasma membrane"/>
    <property type="evidence" value="ECO:0007669"/>
    <property type="project" value="UniProtKB-SubCell"/>
</dbReference>
<dbReference type="InterPro" id="IPR008995">
    <property type="entry name" value="Mo/tungstate-bd_C_term_dom"/>
</dbReference>
<dbReference type="Pfam" id="PF08402">
    <property type="entry name" value="TOBE_2"/>
    <property type="match status" value="1"/>
</dbReference>
<keyword evidence="4" id="KW-1185">Reference proteome</keyword>
<dbReference type="AlphaFoldDB" id="A0A1G9T4T8"/>
<gene>
    <name evidence="3" type="ORF">SAMN04487949_1599</name>
</gene>
<protein>
    <submittedName>
        <fullName evidence="3">TOBE domain-containing protein</fullName>
    </submittedName>
</protein>
<organism evidence="3 4">
    <name type="scientific">Halogranum gelatinilyticum</name>
    <dbReference type="NCBI Taxonomy" id="660521"/>
    <lineage>
        <taxon>Archaea</taxon>
        <taxon>Methanobacteriati</taxon>
        <taxon>Methanobacteriota</taxon>
        <taxon>Stenosarchaea group</taxon>
        <taxon>Halobacteria</taxon>
        <taxon>Halobacteriales</taxon>
        <taxon>Haloferacaceae</taxon>
    </lineage>
</organism>
<evidence type="ECO:0000256" key="1">
    <source>
        <dbReference type="ARBA" id="ARBA00004202"/>
    </source>
</evidence>
<name>A0A1G9T4T8_9EURY</name>
<reference evidence="4" key="1">
    <citation type="submission" date="2016-10" db="EMBL/GenBank/DDBJ databases">
        <authorList>
            <person name="Varghese N."/>
            <person name="Submissions S."/>
        </authorList>
    </citation>
    <scope>NUCLEOTIDE SEQUENCE [LARGE SCALE GENOMIC DNA]</scope>
    <source>
        <strain evidence="4">CGMCC 1.10119</strain>
    </source>
</reference>